<dbReference type="PANTHER" id="PTHR30055:SF234">
    <property type="entry name" value="HTH-TYPE TRANSCRIPTIONAL REGULATOR BETI"/>
    <property type="match status" value="1"/>
</dbReference>
<evidence type="ECO:0000256" key="1">
    <source>
        <dbReference type="ARBA" id="ARBA00022491"/>
    </source>
</evidence>
<organism evidence="7 8">
    <name type="scientific">Haloferax gibbonsii</name>
    <dbReference type="NCBI Taxonomy" id="35746"/>
    <lineage>
        <taxon>Archaea</taxon>
        <taxon>Methanobacteriati</taxon>
        <taxon>Methanobacteriota</taxon>
        <taxon>Stenosarchaea group</taxon>
        <taxon>Halobacteria</taxon>
        <taxon>Halobacteriales</taxon>
        <taxon>Haloferacaceae</taxon>
        <taxon>Haloferax</taxon>
    </lineage>
</organism>
<dbReference type="SUPFAM" id="SSF46689">
    <property type="entry name" value="Homeodomain-like"/>
    <property type="match status" value="1"/>
</dbReference>
<dbReference type="InterPro" id="IPR001647">
    <property type="entry name" value="HTH_TetR"/>
</dbReference>
<accession>A0A0K1IYK6</accession>
<dbReference type="SUPFAM" id="SSF48498">
    <property type="entry name" value="Tetracyclin repressor-like, C-terminal domain"/>
    <property type="match status" value="1"/>
</dbReference>
<keyword evidence="3 5" id="KW-0238">DNA-binding</keyword>
<protein>
    <submittedName>
        <fullName evidence="7">TetR family transcriptional regulator</fullName>
    </submittedName>
</protein>
<dbReference type="RefSeq" id="WP_050460308.1">
    <property type="nucleotide sequence ID" value="NZ_CP011949.1"/>
</dbReference>
<dbReference type="Pfam" id="PF00440">
    <property type="entry name" value="TetR_N"/>
    <property type="match status" value="1"/>
</dbReference>
<reference evidence="8" key="1">
    <citation type="journal article" date="2015" name="J. Biotechnol.">
        <title>Complete genome sequence of Haloferax gibbonsii strain ARA6, a potential producer of polyhydroxyalkanoates and halocins isolated from Araruama, Rio de Janeiro, Brasil.</title>
        <authorList>
            <person name="Pinto L.H."/>
            <person name="D'Alincourt Carvalho-Assef A.P."/>
            <person name="Vieira R.P."/>
            <person name="Clementino M.M."/>
            <person name="Albano R.M."/>
        </authorList>
    </citation>
    <scope>NUCLEOTIDE SEQUENCE [LARGE SCALE GENOMIC DNA]</scope>
    <source>
        <strain evidence="8">ARA6</strain>
        <plasmid evidence="8">Plasmid pHG2</plasmid>
    </source>
</reference>
<dbReference type="InterPro" id="IPR036271">
    <property type="entry name" value="Tet_transcr_reg_TetR-rel_C_sf"/>
</dbReference>
<gene>
    <name evidence="7" type="ORF">ABY42_17550</name>
</gene>
<dbReference type="GO" id="GO:0003700">
    <property type="term" value="F:DNA-binding transcription factor activity"/>
    <property type="evidence" value="ECO:0007669"/>
    <property type="project" value="TreeGrafter"/>
</dbReference>
<dbReference type="PATRIC" id="fig|35746.4.peg.3835"/>
<evidence type="ECO:0000256" key="5">
    <source>
        <dbReference type="PROSITE-ProRule" id="PRU00335"/>
    </source>
</evidence>
<feature type="DNA-binding region" description="H-T-H motif" evidence="5">
    <location>
        <begin position="34"/>
        <end position="53"/>
    </location>
</feature>
<feature type="domain" description="HTH tetR-type" evidence="6">
    <location>
        <begin position="11"/>
        <end position="71"/>
    </location>
</feature>
<sequence>MTRDGRAEELEPAKRRIMEATYRALQRHGYGNLTMQDIADEFENSKALLYYHYDGKDELLVDFLDYVLAEFLDGLPRGDRTPREELETVVETLLPETLSEEAYRLQLSMFELRMNARHDEDYREEYRHIDDELTELLRDILVRGIEAGEFEAIDPEAEADLFLSILTGTRARRLTVFEPDESIESLRAAIESHIDRISA</sequence>
<keyword evidence="2" id="KW-0805">Transcription regulation</keyword>
<dbReference type="AlphaFoldDB" id="A0A0K1IYK6"/>
<proteinExistence type="predicted"/>
<evidence type="ECO:0000256" key="3">
    <source>
        <dbReference type="ARBA" id="ARBA00023125"/>
    </source>
</evidence>
<dbReference type="PANTHER" id="PTHR30055">
    <property type="entry name" value="HTH-TYPE TRANSCRIPTIONAL REGULATOR RUTR"/>
    <property type="match status" value="1"/>
</dbReference>
<keyword evidence="4" id="KW-0804">Transcription</keyword>
<dbReference type="EMBL" id="CP011949">
    <property type="protein sequence ID" value="AKU09612.1"/>
    <property type="molecule type" value="Genomic_DNA"/>
</dbReference>
<evidence type="ECO:0000313" key="7">
    <source>
        <dbReference type="EMBL" id="AKU09612.1"/>
    </source>
</evidence>
<dbReference type="Pfam" id="PF13977">
    <property type="entry name" value="TetR_C_6"/>
    <property type="match status" value="1"/>
</dbReference>
<evidence type="ECO:0000313" key="8">
    <source>
        <dbReference type="Proteomes" id="UP000066124"/>
    </source>
</evidence>
<geneLocation type="plasmid" evidence="7 8">
    <name>pHG2</name>
</geneLocation>
<name>A0A0K1IYK6_HALGI</name>
<dbReference type="GeneID" id="25247794"/>
<dbReference type="KEGG" id="hgi:ABY42_17550"/>
<keyword evidence="1" id="KW-0678">Repressor</keyword>
<evidence type="ECO:0000259" key="6">
    <source>
        <dbReference type="PROSITE" id="PS50977"/>
    </source>
</evidence>
<dbReference type="InterPro" id="IPR009057">
    <property type="entry name" value="Homeodomain-like_sf"/>
</dbReference>
<dbReference type="Gene3D" id="1.10.357.10">
    <property type="entry name" value="Tetracycline Repressor, domain 2"/>
    <property type="match status" value="1"/>
</dbReference>
<dbReference type="Proteomes" id="UP000066124">
    <property type="component" value="Plasmid pHG2"/>
</dbReference>
<evidence type="ECO:0000256" key="2">
    <source>
        <dbReference type="ARBA" id="ARBA00023015"/>
    </source>
</evidence>
<keyword evidence="7" id="KW-0614">Plasmid</keyword>
<evidence type="ECO:0000256" key="4">
    <source>
        <dbReference type="ARBA" id="ARBA00023163"/>
    </source>
</evidence>
<dbReference type="InterPro" id="IPR050109">
    <property type="entry name" value="HTH-type_TetR-like_transc_reg"/>
</dbReference>
<dbReference type="GO" id="GO:0000976">
    <property type="term" value="F:transcription cis-regulatory region binding"/>
    <property type="evidence" value="ECO:0007669"/>
    <property type="project" value="TreeGrafter"/>
</dbReference>
<dbReference type="InterPro" id="IPR039538">
    <property type="entry name" value="BetI_C"/>
</dbReference>
<dbReference type="PROSITE" id="PS50977">
    <property type="entry name" value="HTH_TETR_2"/>
    <property type="match status" value="1"/>
</dbReference>